<feature type="domain" description="Tify" evidence="6">
    <location>
        <begin position="297"/>
        <end position="331"/>
    </location>
</feature>
<evidence type="ECO:0000256" key="5">
    <source>
        <dbReference type="SAM" id="MobiDB-lite"/>
    </source>
</evidence>
<accession>A0A2H5QA85</accession>
<evidence type="ECO:0000256" key="3">
    <source>
        <dbReference type="ARBA" id="ARBA00023242"/>
    </source>
</evidence>
<evidence type="ECO:0000256" key="4">
    <source>
        <dbReference type="RuleBase" id="RU369029"/>
    </source>
</evidence>
<proteinExistence type="inferred from homology"/>
<feature type="compositionally biased region" description="Polar residues" evidence="5">
    <location>
        <begin position="37"/>
        <end position="46"/>
    </location>
</feature>
<dbReference type="Pfam" id="PF16135">
    <property type="entry name" value="TDBD"/>
    <property type="match status" value="1"/>
</dbReference>
<reference evidence="7 8" key="1">
    <citation type="journal article" date="2017" name="Front. Genet.">
        <title>Draft sequencing of the heterozygous diploid genome of Satsuma (Citrus unshiu Marc.) using a hybrid assembly approach.</title>
        <authorList>
            <person name="Shimizu T."/>
            <person name="Tanizawa Y."/>
            <person name="Mochizuki T."/>
            <person name="Nagasaki H."/>
            <person name="Yoshioka T."/>
            <person name="Toyoda A."/>
            <person name="Fujiyama A."/>
            <person name="Kaminuma E."/>
            <person name="Nakamura Y."/>
        </authorList>
    </citation>
    <scope>NUCLEOTIDE SEQUENCE [LARGE SCALE GENOMIC DNA]</scope>
    <source>
        <strain evidence="8">cv. Miyagawa wase</strain>
    </source>
</reference>
<keyword evidence="8" id="KW-1185">Reference proteome</keyword>
<evidence type="ECO:0000256" key="2">
    <source>
        <dbReference type="ARBA" id="ARBA00006081"/>
    </source>
</evidence>
<organism evidence="7 8">
    <name type="scientific">Citrus unshiu</name>
    <name type="common">Satsuma mandarin</name>
    <name type="synonym">Citrus nobilis var. unshiu</name>
    <dbReference type="NCBI Taxonomy" id="55188"/>
    <lineage>
        <taxon>Eukaryota</taxon>
        <taxon>Viridiplantae</taxon>
        <taxon>Streptophyta</taxon>
        <taxon>Embryophyta</taxon>
        <taxon>Tracheophyta</taxon>
        <taxon>Spermatophyta</taxon>
        <taxon>Magnoliopsida</taxon>
        <taxon>eudicotyledons</taxon>
        <taxon>Gunneridae</taxon>
        <taxon>Pentapetalae</taxon>
        <taxon>rosids</taxon>
        <taxon>malvids</taxon>
        <taxon>Sapindales</taxon>
        <taxon>Rutaceae</taxon>
        <taxon>Aurantioideae</taxon>
        <taxon>Citrus</taxon>
    </lineage>
</organism>
<sequence length="337" mass="36157">MEEGNGVSKDKNDKNKLISNPGRDKTQATNFLERFSPENQTQHSTFSSSSSSSNPLQEPDLNLRLTVGGNSSSSSSETSKENPLTRSSSIGGIIAASNSNSVPVGKCYLPSLPRACSLPAGPEQQQRIITMREIQSMRRIHAKNRLIEKQRISKEAKEAREAKEKEIKKVTPTMPSEAATWATASAVNSPALCRALLKIKTEGLSATKRGRPAGQSTDNASGCFKVPAVPKNAEPAATAATPPMPKSPPKKARVSDGNSESNGMDVMRQMPSVRTTGDGPNGRRVEGFLYTYTRTNVSIVCLCHGIVFTPAEFVKHAGGGDVPNPMKHITVYSTFDG</sequence>
<keyword evidence="3 4" id="KW-0539">Nucleus</keyword>
<dbReference type="EMBL" id="BDQV01000274">
    <property type="protein sequence ID" value="GAY61557.1"/>
    <property type="molecule type" value="Genomic_DNA"/>
</dbReference>
<feature type="region of interest" description="Disordered" evidence="5">
    <location>
        <begin position="233"/>
        <end position="265"/>
    </location>
</feature>
<dbReference type="AlphaFoldDB" id="A0A2H5QA85"/>
<dbReference type="GO" id="GO:0005634">
    <property type="term" value="C:nucleus"/>
    <property type="evidence" value="ECO:0007669"/>
    <property type="project" value="UniProtKB-SubCell"/>
</dbReference>
<name>A0A2H5QA85_CITUN</name>
<evidence type="ECO:0000259" key="6">
    <source>
        <dbReference type="Pfam" id="PF16135"/>
    </source>
</evidence>
<dbReference type="InterPro" id="IPR031307">
    <property type="entry name" value="Ninja_fam"/>
</dbReference>
<evidence type="ECO:0000313" key="7">
    <source>
        <dbReference type="EMBL" id="GAY61557.1"/>
    </source>
</evidence>
<dbReference type="GO" id="GO:0007165">
    <property type="term" value="P:signal transduction"/>
    <property type="evidence" value="ECO:0007669"/>
    <property type="project" value="InterPro"/>
</dbReference>
<comment type="caution">
    <text evidence="7">The sequence shown here is derived from an EMBL/GenBank/DDBJ whole genome shotgun (WGS) entry which is preliminary data.</text>
</comment>
<dbReference type="PANTHER" id="PTHR31413">
    <property type="entry name" value="AFP HOMOLOG 2"/>
    <property type="match status" value="1"/>
</dbReference>
<comment type="similarity">
    <text evidence="2 4">Belongs to the Ninja family.</text>
</comment>
<dbReference type="STRING" id="55188.A0A2H5QA85"/>
<protein>
    <recommendedName>
        <fullName evidence="4">Ninja-family protein</fullName>
    </recommendedName>
    <alternativeName>
        <fullName evidence="4">ABI-binding protein</fullName>
    </alternativeName>
</protein>
<comment type="subcellular location">
    <subcellularLocation>
        <location evidence="1 4">Nucleus</location>
    </subcellularLocation>
</comment>
<feature type="region of interest" description="Disordered" evidence="5">
    <location>
        <begin position="1"/>
        <end position="87"/>
    </location>
</feature>
<gene>
    <name evidence="7" type="ORF">CUMW_210880</name>
</gene>
<evidence type="ECO:0000256" key="1">
    <source>
        <dbReference type="ARBA" id="ARBA00004123"/>
    </source>
</evidence>
<dbReference type="PANTHER" id="PTHR31413:SF43">
    <property type="entry name" value="NINJA-FAMILY PROTEIN"/>
    <property type="match status" value="1"/>
</dbReference>
<evidence type="ECO:0000313" key="8">
    <source>
        <dbReference type="Proteomes" id="UP000236630"/>
    </source>
</evidence>
<dbReference type="InterPro" id="IPR032308">
    <property type="entry name" value="TDBD"/>
</dbReference>
<comment type="function">
    <text evidence="4">Acts as a negative regulator of abscisic acid (ABA) response.</text>
</comment>
<dbReference type="GO" id="GO:0045892">
    <property type="term" value="P:negative regulation of DNA-templated transcription"/>
    <property type="evidence" value="ECO:0007669"/>
    <property type="project" value="TreeGrafter"/>
</dbReference>
<feature type="compositionally biased region" description="Basic and acidic residues" evidence="5">
    <location>
        <begin position="8"/>
        <end position="26"/>
    </location>
</feature>
<dbReference type="Proteomes" id="UP000236630">
    <property type="component" value="Unassembled WGS sequence"/>
</dbReference>